<dbReference type="GO" id="GO:0005840">
    <property type="term" value="C:ribosome"/>
    <property type="evidence" value="ECO:0007669"/>
    <property type="project" value="UniProtKB-KW"/>
</dbReference>
<proteinExistence type="inferred from homology"/>
<dbReference type="InterPro" id="IPR050590">
    <property type="entry name" value="Exosome_comp_Rrp42_subfam"/>
</dbReference>
<gene>
    <name evidence="8" type="ORF">B0H65DRAFT_427229</name>
</gene>
<dbReference type="Proteomes" id="UP001278500">
    <property type="component" value="Unassembled WGS sequence"/>
</dbReference>
<comment type="caution">
    <text evidence="8">The sequence shown here is derived from an EMBL/GenBank/DDBJ whole genome shotgun (WGS) entry which is preliminary data.</text>
</comment>
<dbReference type="GO" id="GO:0034476">
    <property type="term" value="P:U5 snRNA 3'-end processing"/>
    <property type="evidence" value="ECO:0007669"/>
    <property type="project" value="TreeGrafter"/>
</dbReference>
<evidence type="ECO:0000256" key="5">
    <source>
        <dbReference type="ARBA" id="ARBA00022835"/>
    </source>
</evidence>
<dbReference type="AlphaFoldDB" id="A0AAE0MS06"/>
<dbReference type="EMBL" id="JAUEPP010000004">
    <property type="protein sequence ID" value="KAK3345158.1"/>
    <property type="molecule type" value="Genomic_DNA"/>
</dbReference>
<reference evidence="8" key="1">
    <citation type="journal article" date="2023" name="Mol. Phylogenet. Evol.">
        <title>Genome-scale phylogeny and comparative genomics of the fungal order Sordariales.</title>
        <authorList>
            <person name="Hensen N."/>
            <person name="Bonometti L."/>
            <person name="Westerberg I."/>
            <person name="Brannstrom I.O."/>
            <person name="Guillou S."/>
            <person name="Cros-Aarteil S."/>
            <person name="Calhoun S."/>
            <person name="Haridas S."/>
            <person name="Kuo A."/>
            <person name="Mondo S."/>
            <person name="Pangilinan J."/>
            <person name="Riley R."/>
            <person name="LaButti K."/>
            <person name="Andreopoulos B."/>
            <person name="Lipzen A."/>
            <person name="Chen C."/>
            <person name="Yan M."/>
            <person name="Daum C."/>
            <person name="Ng V."/>
            <person name="Clum A."/>
            <person name="Steindorff A."/>
            <person name="Ohm R.A."/>
            <person name="Martin F."/>
            <person name="Silar P."/>
            <person name="Natvig D.O."/>
            <person name="Lalanne C."/>
            <person name="Gautier V."/>
            <person name="Ament-Velasquez S.L."/>
            <person name="Kruys A."/>
            <person name="Hutchinson M.I."/>
            <person name="Powell A.J."/>
            <person name="Barry K."/>
            <person name="Miller A.N."/>
            <person name="Grigoriev I.V."/>
            <person name="Debuchy R."/>
            <person name="Gladieux P."/>
            <person name="Hiltunen Thoren M."/>
            <person name="Johannesson H."/>
        </authorList>
    </citation>
    <scope>NUCLEOTIDE SEQUENCE</scope>
    <source>
        <strain evidence="8">CBS 560.94</strain>
    </source>
</reference>
<feature type="compositionally biased region" description="Low complexity" evidence="7">
    <location>
        <begin position="267"/>
        <end position="281"/>
    </location>
</feature>
<dbReference type="GO" id="GO:0000176">
    <property type="term" value="C:nuclear exosome (RNase complex)"/>
    <property type="evidence" value="ECO:0007669"/>
    <property type="project" value="UniProtKB-ARBA"/>
</dbReference>
<evidence type="ECO:0000256" key="6">
    <source>
        <dbReference type="ARBA" id="ARBA00042523"/>
    </source>
</evidence>
<reference evidence="8" key="2">
    <citation type="submission" date="2023-06" db="EMBL/GenBank/DDBJ databases">
        <authorList>
            <consortium name="Lawrence Berkeley National Laboratory"/>
            <person name="Haridas S."/>
            <person name="Hensen N."/>
            <person name="Bonometti L."/>
            <person name="Westerberg I."/>
            <person name="Brannstrom I.O."/>
            <person name="Guillou S."/>
            <person name="Cros-Aarteil S."/>
            <person name="Calhoun S."/>
            <person name="Kuo A."/>
            <person name="Mondo S."/>
            <person name="Pangilinan J."/>
            <person name="Riley R."/>
            <person name="Labutti K."/>
            <person name="Andreopoulos B."/>
            <person name="Lipzen A."/>
            <person name="Chen C."/>
            <person name="Yanf M."/>
            <person name="Daum C."/>
            <person name="Ng V."/>
            <person name="Clum A."/>
            <person name="Steindorff A."/>
            <person name="Ohm R."/>
            <person name="Martin F."/>
            <person name="Silar P."/>
            <person name="Natvig D."/>
            <person name="Lalanne C."/>
            <person name="Gautier V."/>
            <person name="Ament-Velasquez S.L."/>
            <person name="Kruys A."/>
            <person name="Hutchinson M.I."/>
            <person name="Powell A.J."/>
            <person name="Barry K."/>
            <person name="Miller A.N."/>
            <person name="Grigoriev I.V."/>
            <person name="Debuchy R."/>
            <person name="Gladieux P."/>
            <person name="Thoren M.H."/>
            <person name="Johannesson H."/>
        </authorList>
    </citation>
    <scope>NUCLEOTIDE SEQUENCE</scope>
    <source>
        <strain evidence="8">CBS 560.94</strain>
    </source>
</reference>
<dbReference type="GO" id="GO:0034475">
    <property type="term" value="P:U4 snRNA 3'-end processing"/>
    <property type="evidence" value="ECO:0007669"/>
    <property type="project" value="TreeGrafter"/>
</dbReference>
<dbReference type="GeneID" id="87861828"/>
<protein>
    <recommendedName>
        <fullName evidence="6">Ribosomal RNA-processing protein 42</fullName>
    </recommendedName>
</protein>
<dbReference type="PANTHER" id="PTHR11097">
    <property type="entry name" value="EXOSOME COMPLEX EXONUCLEASE RIBOSOMAL RNA PROCESSING PROTEIN"/>
    <property type="match status" value="1"/>
</dbReference>
<feature type="compositionally biased region" description="Acidic residues" evidence="7">
    <location>
        <begin position="85"/>
        <end position="97"/>
    </location>
</feature>
<accession>A0AAE0MS06</accession>
<dbReference type="PANTHER" id="PTHR11097:SF8">
    <property type="entry name" value="EXOSOME COMPLEX COMPONENT RRP42"/>
    <property type="match status" value="1"/>
</dbReference>
<keyword evidence="9" id="KW-1185">Reference proteome</keyword>
<dbReference type="GO" id="GO:0000177">
    <property type="term" value="C:cytoplasmic exosome (RNase complex)"/>
    <property type="evidence" value="ECO:0007669"/>
    <property type="project" value="TreeGrafter"/>
</dbReference>
<dbReference type="GO" id="GO:0034473">
    <property type="term" value="P:U1 snRNA 3'-end processing"/>
    <property type="evidence" value="ECO:0007669"/>
    <property type="project" value="TreeGrafter"/>
</dbReference>
<keyword evidence="4" id="KW-0963">Cytoplasm</keyword>
<evidence type="ECO:0000256" key="1">
    <source>
        <dbReference type="ARBA" id="ARBA00004496"/>
    </source>
</evidence>
<dbReference type="SUPFAM" id="SSF54211">
    <property type="entry name" value="Ribosomal protein S5 domain 2-like"/>
    <property type="match status" value="1"/>
</dbReference>
<organism evidence="8 9">
    <name type="scientific">Neurospora tetraspora</name>
    <dbReference type="NCBI Taxonomy" id="94610"/>
    <lineage>
        <taxon>Eukaryota</taxon>
        <taxon>Fungi</taxon>
        <taxon>Dikarya</taxon>
        <taxon>Ascomycota</taxon>
        <taxon>Pezizomycotina</taxon>
        <taxon>Sordariomycetes</taxon>
        <taxon>Sordariomycetidae</taxon>
        <taxon>Sordariales</taxon>
        <taxon>Sordariaceae</taxon>
        <taxon>Neurospora</taxon>
    </lineage>
</organism>
<keyword evidence="8" id="KW-0687">Ribonucleoprotein</keyword>
<comment type="subcellular location">
    <subcellularLocation>
        <location evidence="1">Cytoplasm</location>
    </subcellularLocation>
    <subcellularLocation>
        <location evidence="2">Nucleus</location>
        <location evidence="2">Nucleolus</location>
    </subcellularLocation>
</comment>
<evidence type="ECO:0000256" key="2">
    <source>
        <dbReference type="ARBA" id="ARBA00004604"/>
    </source>
</evidence>
<dbReference type="GO" id="GO:0071028">
    <property type="term" value="P:nuclear mRNA surveillance"/>
    <property type="evidence" value="ECO:0007669"/>
    <property type="project" value="TreeGrafter"/>
</dbReference>
<dbReference type="FunFam" id="3.30.230.70:FF:000041">
    <property type="entry name" value="WGS project CABT00000000 data, contig 2.3"/>
    <property type="match status" value="1"/>
</dbReference>
<dbReference type="GO" id="GO:0005730">
    <property type="term" value="C:nucleolus"/>
    <property type="evidence" value="ECO:0007669"/>
    <property type="project" value="UniProtKB-SubCell"/>
</dbReference>
<dbReference type="Gene3D" id="3.30.230.70">
    <property type="entry name" value="GHMP Kinase, N-terminal domain"/>
    <property type="match status" value="1"/>
</dbReference>
<keyword evidence="5" id="KW-0271">Exosome</keyword>
<comment type="similarity">
    <text evidence="3">Belongs to the RNase PH family.</text>
</comment>
<feature type="compositionally biased region" description="Low complexity" evidence="7">
    <location>
        <begin position="319"/>
        <end position="331"/>
    </location>
</feature>
<evidence type="ECO:0000256" key="4">
    <source>
        <dbReference type="ARBA" id="ARBA00022490"/>
    </source>
</evidence>
<dbReference type="GO" id="GO:0071035">
    <property type="term" value="P:nuclear polyadenylation-dependent rRNA catabolic process"/>
    <property type="evidence" value="ECO:0007669"/>
    <property type="project" value="TreeGrafter"/>
</dbReference>
<feature type="region of interest" description="Disordered" evidence="7">
    <location>
        <begin position="267"/>
        <end position="356"/>
    </location>
</feature>
<dbReference type="GO" id="GO:0016075">
    <property type="term" value="P:rRNA catabolic process"/>
    <property type="evidence" value="ECO:0007669"/>
    <property type="project" value="TreeGrafter"/>
</dbReference>
<feature type="region of interest" description="Disordered" evidence="7">
    <location>
        <begin position="80"/>
        <end position="99"/>
    </location>
</feature>
<dbReference type="InterPro" id="IPR027408">
    <property type="entry name" value="PNPase/RNase_PH_dom_sf"/>
</dbReference>
<sequence>MASSQHVLLSPAELAYLHASLSLTPPIRPDGRSPTQFRPLVAETGILPGTNGSARICFADGTEAIVGVKAEVERTRTRHDFPSLDLDEGAEDDDDLDDNQRDVVKGDNDWVEMTVEIPGYRDDDAGTVFLSAMLSEALLADGEFTKRLWINRRFHWKLYLDILLISPPLSYPLPLLSLTTHLALLATRLPRLKSEGDEDPLFDDDWAAAPYLYPRPTGKKGSKKAASAPTARPPVTLLVMAVGNNIIFDPSKEELAVADVALAVSVGESSSSSSTTSTSSSKPTAMDLDTEETKGHNLRLLSVRTIDPPSRLTPPGIPNASNSAYGANAGAKDTEKKKQQQEQARTAESEAVEGVWKAPRGGAKPLVMAALVQKVLEKGGVADEVLDALDGVDLN</sequence>
<dbReference type="GO" id="GO:0000467">
    <property type="term" value="P:exonucleolytic trimming to generate mature 3'-end of 5.8S rRNA from tricistronic rRNA transcript (SSU-rRNA, 5.8S rRNA, LSU-rRNA)"/>
    <property type="evidence" value="ECO:0007669"/>
    <property type="project" value="TreeGrafter"/>
</dbReference>
<keyword evidence="8" id="KW-0689">Ribosomal protein</keyword>
<evidence type="ECO:0000256" key="7">
    <source>
        <dbReference type="SAM" id="MobiDB-lite"/>
    </source>
</evidence>
<dbReference type="RefSeq" id="XP_062681771.1">
    <property type="nucleotide sequence ID" value="XM_062824674.1"/>
</dbReference>
<dbReference type="InterPro" id="IPR020568">
    <property type="entry name" value="Ribosomal_Su5_D2-typ_SF"/>
</dbReference>
<evidence type="ECO:0000256" key="3">
    <source>
        <dbReference type="ARBA" id="ARBA00006678"/>
    </source>
</evidence>
<dbReference type="GO" id="GO:0071038">
    <property type="term" value="P:TRAMP-dependent tRNA surveillance pathway"/>
    <property type="evidence" value="ECO:0007669"/>
    <property type="project" value="TreeGrafter"/>
</dbReference>
<evidence type="ECO:0000313" key="9">
    <source>
        <dbReference type="Proteomes" id="UP001278500"/>
    </source>
</evidence>
<evidence type="ECO:0000313" key="8">
    <source>
        <dbReference type="EMBL" id="KAK3345158.1"/>
    </source>
</evidence>
<name>A0AAE0MS06_9PEZI</name>
<feature type="compositionally biased region" description="Basic and acidic residues" evidence="7">
    <location>
        <begin position="332"/>
        <end position="348"/>
    </location>
</feature>
<dbReference type="GO" id="GO:0035925">
    <property type="term" value="F:mRNA 3'-UTR AU-rich region binding"/>
    <property type="evidence" value="ECO:0007669"/>
    <property type="project" value="TreeGrafter"/>
</dbReference>